<gene>
    <name evidence="6" type="ORF">LOAG_13757</name>
</gene>
<feature type="transmembrane region" description="Helical" evidence="5">
    <location>
        <begin position="12"/>
        <end position="30"/>
    </location>
</feature>
<accession>A0A1S0TIV4</accession>
<dbReference type="InterPro" id="IPR053286">
    <property type="entry name" value="Nematode_rcpt-like_srab"/>
</dbReference>
<dbReference type="KEGG" id="loa:LOAG_13757"/>
<keyword evidence="2 5" id="KW-0812">Transmembrane</keyword>
<comment type="subcellular location">
    <subcellularLocation>
        <location evidence="1">Membrane</location>
        <topology evidence="1">Multi-pass membrane protein</topology>
    </subcellularLocation>
</comment>
<evidence type="ECO:0000256" key="4">
    <source>
        <dbReference type="ARBA" id="ARBA00023136"/>
    </source>
</evidence>
<evidence type="ECO:0000256" key="2">
    <source>
        <dbReference type="ARBA" id="ARBA00022692"/>
    </source>
</evidence>
<dbReference type="RefSeq" id="XP_003149311.1">
    <property type="nucleotide sequence ID" value="XM_003149263.1"/>
</dbReference>
<evidence type="ECO:0000256" key="3">
    <source>
        <dbReference type="ARBA" id="ARBA00022989"/>
    </source>
</evidence>
<dbReference type="PANTHER" id="PTHR46561">
    <property type="entry name" value="SERPENTINE RECEPTOR, CLASS AB (CLASS A-LIKE)-RELATED"/>
    <property type="match status" value="1"/>
</dbReference>
<dbReference type="GeneID" id="9951229"/>
<feature type="transmembrane region" description="Helical" evidence="5">
    <location>
        <begin position="94"/>
        <end position="117"/>
    </location>
</feature>
<evidence type="ECO:0000256" key="5">
    <source>
        <dbReference type="SAM" id="Phobius"/>
    </source>
</evidence>
<evidence type="ECO:0008006" key="7">
    <source>
        <dbReference type="Google" id="ProtNLM"/>
    </source>
</evidence>
<dbReference type="InterPro" id="IPR019408">
    <property type="entry name" value="7TM_GPCR_serpentine_rcpt_Srab"/>
</dbReference>
<dbReference type="Pfam" id="PF10292">
    <property type="entry name" value="7TM_GPCR_Srab"/>
    <property type="match status" value="1"/>
</dbReference>
<feature type="transmembrane region" description="Helical" evidence="5">
    <location>
        <begin position="50"/>
        <end position="68"/>
    </location>
</feature>
<keyword evidence="4 5" id="KW-0472">Membrane</keyword>
<organism evidence="6">
    <name type="scientific">Loa loa</name>
    <name type="common">Eye worm</name>
    <name type="synonym">Filaria loa</name>
    <dbReference type="NCBI Taxonomy" id="7209"/>
    <lineage>
        <taxon>Eukaryota</taxon>
        <taxon>Metazoa</taxon>
        <taxon>Ecdysozoa</taxon>
        <taxon>Nematoda</taxon>
        <taxon>Chromadorea</taxon>
        <taxon>Rhabditida</taxon>
        <taxon>Spirurina</taxon>
        <taxon>Spiruromorpha</taxon>
        <taxon>Filarioidea</taxon>
        <taxon>Onchocercidae</taxon>
        <taxon>Loa</taxon>
    </lineage>
</organism>
<dbReference type="GO" id="GO:0016020">
    <property type="term" value="C:membrane"/>
    <property type="evidence" value="ECO:0007669"/>
    <property type="project" value="UniProtKB-SubCell"/>
</dbReference>
<evidence type="ECO:0000256" key="1">
    <source>
        <dbReference type="ARBA" id="ARBA00004141"/>
    </source>
</evidence>
<protein>
    <recommendedName>
        <fullName evidence="7">G-protein coupled receptors family 1 profile domain-containing protein</fullName>
    </recommendedName>
</protein>
<keyword evidence="3 5" id="KW-1133">Transmembrane helix</keyword>
<dbReference type="OrthoDB" id="5857479at2759"/>
<reference evidence="6" key="1">
    <citation type="submission" date="2012-04" db="EMBL/GenBank/DDBJ databases">
        <title>The Genome Sequence of Loa loa.</title>
        <authorList>
            <consortium name="The Broad Institute Genome Sequencing Platform"/>
            <consortium name="Broad Institute Genome Sequencing Center for Infectious Disease"/>
            <person name="Nutman T.B."/>
            <person name="Fink D.L."/>
            <person name="Russ C."/>
            <person name="Young S."/>
            <person name="Zeng Q."/>
            <person name="Gargeya S."/>
            <person name="Alvarado L."/>
            <person name="Berlin A."/>
            <person name="Chapman S.B."/>
            <person name="Chen Z."/>
            <person name="Freedman E."/>
            <person name="Gellesch M."/>
            <person name="Goldberg J."/>
            <person name="Griggs A."/>
            <person name="Gujja S."/>
            <person name="Heilman E.R."/>
            <person name="Heiman D."/>
            <person name="Howarth C."/>
            <person name="Mehta T."/>
            <person name="Neiman D."/>
            <person name="Pearson M."/>
            <person name="Roberts A."/>
            <person name="Saif S."/>
            <person name="Shea T."/>
            <person name="Shenoy N."/>
            <person name="Sisk P."/>
            <person name="Stolte C."/>
            <person name="Sykes S."/>
            <person name="White J."/>
            <person name="Yandava C."/>
            <person name="Haas B."/>
            <person name="Henn M.R."/>
            <person name="Nusbaum C."/>
            <person name="Birren B."/>
        </authorList>
    </citation>
    <scope>NUCLEOTIDE SEQUENCE [LARGE SCALE GENOMIC DNA]</scope>
</reference>
<dbReference type="AlphaFoldDB" id="A0A1S0TIV4"/>
<dbReference type="CTD" id="9951229"/>
<dbReference type="PANTHER" id="PTHR46561:SF11">
    <property type="entry name" value="SERPENTINE RECEPTOR CLASS ALPHA_BETA-14"/>
    <property type="match status" value="1"/>
</dbReference>
<dbReference type="EMBL" id="JH712712">
    <property type="protein sequence ID" value="EFO14758.1"/>
    <property type="molecule type" value="Genomic_DNA"/>
</dbReference>
<sequence length="134" mass="15097">MSLPWECFMMRTPITLTVFLNAASIPAIVIERIVATHFSSRYEKFGKSIAVILVIGQLAIGVGSFLFINNFKIFDSEKVIYCSTANEGNTQKSAIIIGFYMTIDVLSTFAFPVYFTLIRYTRISNSWTNVSVQK</sequence>
<evidence type="ECO:0000313" key="6">
    <source>
        <dbReference type="EMBL" id="EFO14758.1"/>
    </source>
</evidence>
<proteinExistence type="predicted"/>
<dbReference type="InParanoid" id="A0A1S0TIV4"/>
<name>A0A1S0TIV4_LOALO</name>